<accession>A0AAD7XSB9</accession>
<gene>
    <name evidence="12" type="ORF">CTAYLR_008055</name>
</gene>
<evidence type="ECO:0000256" key="5">
    <source>
        <dbReference type="ARBA" id="ARBA00022679"/>
    </source>
</evidence>
<keyword evidence="13" id="KW-1185">Reference proteome</keyword>
<evidence type="ECO:0000259" key="10">
    <source>
        <dbReference type="Pfam" id="PF00591"/>
    </source>
</evidence>
<keyword evidence="5" id="KW-0808">Transferase</keyword>
<dbReference type="EC" id="2.4.2.18" evidence="2"/>
<evidence type="ECO:0000313" key="12">
    <source>
        <dbReference type="EMBL" id="KAJ8609242.1"/>
    </source>
</evidence>
<dbReference type="GO" id="GO:0000162">
    <property type="term" value="P:L-tryptophan biosynthetic process"/>
    <property type="evidence" value="ECO:0007669"/>
    <property type="project" value="UniProtKB-KW"/>
</dbReference>
<feature type="domain" description="Glycosyl transferase family 3" evidence="10">
    <location>
        <begin position="121"/>
        <end position="388"/>
    </location>
</feature>
<evidence type="ECO:0000256" key="3">
    <source>
        <dbReference type="ARBA" id="ARBA00022605"/>
    </source>
</evidence>
<evidence type="ECO:0000259" key="11">
    <source>
        <dbReference type="Pfam" id="PF02885"/>
    </source>
</evidence>
<evidence type="ECO:0000256" key="4">
    <source>
        <dbReference type="ARBA" id="ARBA00022676"/>
    </source>
</evidence>
<dbReference type="InterPro" id="IPR000312">
    <property type="entry name" value="Glycosyl_Trfase_fam3"/>
</dbReference>
<dbReference type="EMBL" id="JAQMWT010000145">
    <property type="protein sequence ID" value="KAJ8609242.1"/>
    <property type="molecule type" value="Genomic_DNA"/>
</dbReference>
<evidence type="ECO:0000256" key="8">
    <source>
        <dbReference type="ARBA" id="ARBA00061500"/>
    </source>
</evidence>
<evidence type="ECO:0000256" key="9">
    <source>
        <dbReference type="SAM" id="SignalP"/>
    </source>
</evidence>
<feature type="chain" id="PRO_5042195094" description="anthranilate phosphoribosyltransferase" evidence="9">
    <location>
        <begin position="18"/>
        <end position="405"/>
    </location>
</feature>
<organism evidence="12 13">
    <name type="scientific">Chrysophaeum taylorii</name>
    <dbReference type="NCBI Taxonomy" id="2483200"/>
    <lineage>
        <taxon>Eukaryota</taxon>
        <taxon>Sar</taxon>
        <taxon>Stramenopiles</taxon>
        <taxon>Ochrophyta</taxon>
        <taxon>Pelagophyceae</taxon>
        <taxon>Pelagomonadales</taxon>
        <taxon>Pelagomonadaceae</taxon>
        <taxon>Chrysophaeum</taxon>
    </lineage>
</organism>
<feature type="domain" description="Glycosyl transferase family 3 N-terminal" evidence="11">
    <location>
        <begin position="49"/>
        <end position="111"/>
    </location>
</feature>
<dbReference type="InterPro" id="IPR017459">
    <property type="entry name" value="Glycosyl_Trfase_fam3_N_dom"/>
</dbReference>
<feature type="signal peptide" evidence="9">
    <location>
        <begin position="1"/>
        <end position="17"/>
    </location>
</feature>
<keyword evidence="9" id="KW-0732">Signal</keyword>
<reference evidence="12" key="1">
    <citation type="submission" date="2023-01" db="EMBL/GenBank/DDBJ databases">
        <title>Metagenome sequencing of chrysophaentin producing Chrysophaeum taylorii.</title>
        <authorList>
            <person name="Davison J."/>
            <person name="Bewley C."/>
        </authorList>
    </citation>
    <scope>NUCLEOTIDE SEQUENCE</scope>
    <source>
        <strain evidence="12">NIES-1699</strain>
    </source>
</reference>
<dbReference type="AlphaFoldDB" id="A0AAD7XSB9"/>
<evidence type="ECO:0000256" key="2">
    <source>
        <dbReference type="ARBA" id="ARBA00011948"/>
    </source>
</evidence>
<sequence length="405" mass="41787">MRCGAWIVAVLAARATGFRTPGLGVPRRSSSSSSSSVRRLAERGTADLKPFLSKLIDGGELSGEESRELFASFLDGTARPEQVAAVLCLLRRKGESPEEIAGAASAMRAACVPVVVASGGRLLDIVGTGGDGASTINLSTAAAILCAACGAKVTKCGNRSVSSKCGAADVLEALGLDLDLEVQQVAECIEEVGLGFLYAPKNHPAMKAVAPVRKALGVRTAFNLLGPLTNAAAAQRVVIGVFGEHLVDLLAGALEKIGVVDHAVVIHGVGLDEISPLGPCTVLELKKNKNRAGSSSSSSSSSSSYEKTKWTLEPLDFGIPRCTLEDLKGGDADLNARALRECLAASDATDARRDAIALNAAMGLYVYGAADSVEAGLDLAREGLRTGAGLEKLDAWIATTKAFNN</sequence>
<dbReference type="InterPro" id="IPR036320">
    <property type="entry name" value="Glycosyl_Trfase_fam3_N_dom_sf"/>
</dbReference>
<keyword evidence="7" id="KW-0057">Aromatic amino acid biosynthesis</keyword>
<dbReference type="PANTHER" id="PTHR43285:SF2">
    <property type="entry name" value="ANTHRANILATE PHOSPHORIBOSYLTRANSFERASE"/>
    <property type="match status" value="1"/>
</dbReference>
<dbReference type="SUPFAM" id="SSF52418">
    <property type="entry name" value="Nucleoside phosphorylase/phosphoribosyltransferase catalytic domain"/>
    <property type="match status" value="1"/>
</dbReference>
<dbReference type="Proteomes" id="UP001230188">
    <property type="component" value="Unassembled WGS sequence"/>
</dbReference>
<proteinExistence type="inferred from homology"/>
<dbReference type="InterPro" id="IPR005940">
    <property type="entry name" value="Anthranilate_Pribosyl_Tfrase"/>
</dbReference>
<dbReference type="GO" id="GO:0004048">
    <property type="term" value="F:anthranilate phosphoribosyltransferase activity"/>
    <property type="evidence" value="ECO:0007669"/>
    <property type="project" value="UniProtKB-EC"/>
</dbReference>
<evidence type="ECO:0000256" key="7">
    <source>
        <dbReference type="ARBA" id="ARBA00023141"/>
    </source>
</evidence>
<comment type="pathway">
    <text evidence="1">Amino-acid biosynthesis; L-tryptophan biosynthesis; L-tryptophan from chorismate: step 2/5.</text>
</comment>
<dbReference type="GO" id="GO:0005829">
    <property type="term" value="C:cytosol"/>
    <property type="evidence" value="ECO:0007669"/>
    <property type="project" value="TreeGrafter"/>
</dbReference>
<dbReference type="SUPFAM" id="SSF47648">
    <property type="entry name" value="Nucleoside phosphorylase/phosphoribosyltransferase N-terminal domain"/>
    <property type="match status" value="1"/>
</dbReference>
<evidence type="ECO:0000256" key="6">
    <source>
        <dbReference type="ARBA" id="ARBA00022822"/>
    </source>
</evidence>
<dbReference type="Pfam" id="PF02885">
    <property type="entry name" value="Glycos_trans_3N"/>
    <property type="match status" value="1"/>
</dbReference>
<dbReference type="Pfam" id="PF00591">
    <property type="entry name" value="Glycos_transf_3"/>
    <property type="match status" value="1"/>
</dbReference>
<protein>
    <recommendedName>
        <fullName evidence="2">anthranilate phosphoribosyltransferase</fullName>
        <ecNumber evidence="2">2.4.2.18</ecNumber>
    </recommendedName>
</protein>
<evidence type="ECO:0000256" key="1">
    <source>
        <dbReference type="ARBA" id="ARBA00004907"/>
    </source>
</evidence>
<comment type="caution">
    <text evidence="12">The sequence shown here is derived from an EMBL/GenBank/DDBJ whole genome shotgun (WGS) entry which is preliminary data.</text>
</comment>
<keyword evidence="4" id="KW-0328">Glycosyltransferase</keyword>
<dbReference type="NCBIfam" id="TIGR01245">
    <property type="entry name" value="trpD"/>
    <property type="match status" value="1"/>
</dbReference>
<dbReference type="Gene3D" id="1.20.970.10">
    <property type="entry name" value="Transferase, Pyrimidine Nucleoside Phosphorylase, Chain C"/>
    <property type="match status" value="1"/>
</dbReference>
<keyword evidence="3" id="KW-0028">Amino-acid biosynthesis</keyword>
<comment type="similarity">
    <text evidence="8">Belongs to the anthranilate phosphoribosyltransferase family.</text>
</comment>
<keyword evidence="6" id="KW-0822">Tryptophan biosynthesis</keyword>
<dbReference type="HAMAP" id="MF_00211">
    <property type="entry name" value="TrpD"/>
    <property type="match status" value="1"/>
</dbReference>
<dbReference type="InterPro" id="IPR035902">
    <property type="entry name" value="Nuc_phospho_transferase"/>
</dbReference>
<evidence type="ECO:0000313" key="13">
    <source>
        <dbReference type="Proteomes" id="UP001230188"/>
    </source>
</evidence>
<dbReference type="PANTHER" id="PTHR43285">
    <property type="entry name" value="ANTHRANILATE PHOSPHORIBOSYLTRANSFERASE"/>
    <property type="match status" value="1"/>
</dbReference>
<name>A0AAD7XSB9_9STRA</name>
<dbReference type="FunFam" id="3.40.1030.10:FF:000002">
    <property type="entry name" value="Anthranilate phosphoribosyltransferase"/>
    <property type="match status" value="1"/>
</dbReference>
<dbReference type="Gene3D" id="3.40.1030.10">
    <property type="entry name" value="Nucleoside phosphorylase/phosphoribosyltransferase catalytic domain"/>
    <property type="match status" value="1"/>
</dbReference>